<gene>
    <name evidence="2" type="ORF">A7P95_08210</name>
</gene>
<name>A0A1A9RVI4_9NEIS</name>
<dbReference type="OrthoDB" id="8611435at2"/>
<organism evidence="2 3">
    <name type="scientific">Eikenella longinqua</name>
    <dbReference type="NCBI Taxonomy" id="1795827"/>
    <lineage>
        <taxon>Bacteria</taxon>
        <taxon>Pseudomonadati</taxon>
        <taxon>Pseudomonadota</taxon>
        <taxon>Betaproteobacteria</taxon>
        <taxon>Neisseriales</taxon>
        <taxon>Neisseriaceae</taxon>
        <taxon>Eikenella</taxon>
    </lineage>
</organism>
<keyword evidence="1" id="KW-0732">Signal</keyword>
<keyword evidence="3" id="KW-1185">Reference proteome</keyword>
<comment type="caution">
    <text evidence="2">The sequence shown here is derived from an EMBL/GenBank/DDBJ whole genome shotgun (WGS) entry which is preliminary data.</text>
</comment>
<evidence type="ECO:0000313" key="2">
    <source>
        <dbReference type="EMBL" id="OAM26734.1"/>
    </source>
</evidence>
<sequence length="131" mass="14686">MLKKIWILGLFCLPAAAMADSFWLHNGSVMRLQAEGNARVFSYENPTARMRGAGVKSGTVLFEGQRRGNRYTGQARVFSSNCGELVYNVSGNVVTERRVVLTGTREQYNASCQPTGRFVTDRLVFTYQYSE</sequence>
<evidence type="ECO:0000256" key="1">
    <source>
        <dbReference type="SAM" id="SignalP"/>
    </source>
</evidence>
<protein>
    <submittedName>
        <fullName evidence="2">Uncharacterized protein</fullName>
    </submittedName>
</protein>
<dbReference type="AlphaFoldDB" id="A0A1A9RVI4"/>
<dbReference type="Proteomes" id="UP000077885">
    <property type="component" value="Unassembled WGS sequence"/>
</dbReference>
<dbReference type="EMBL" id="LXSL01000028">
    <property type="protein sequence ID" value="OAM26734.1"/>
    <property type="molecule type" value="Genomic_DNA"/>
</dbReference>
<feature type="chain" id="PRO_5008396215" evidence="1">
    <location>
        <begin position="20"/>
        <end position="131"/>
    </location>
</feature>
<accession>A0A1A9RVI4</accession>
<evidence type="ECO:0000313" key="3">
    <source>
        <dbReference type="Proteomes" id="UP000077885"/>
    </source>
</evidence>
<reference evidence="3" key="1">
    <citation type="submission" date="2016-05" db="EMBL/GenBank/DDBJ databases">
        <title>Draft genome of Corynebacterium afermentans subsp. afermentans LCDC 88199T.</title>
        <authorList>
            <person name="Bernier A.-M."/>
            <person name="Bernard K."/>
        </authorList>
    </citation>
    <scope>NUCLEOTIDE SEQUENCE [LARGE SCALE GENOMIC DNA]</scope>
    <source>
        <strain evidence="3">NML02-A-017</strain>
    </source>
</reference>
<feature type="signal peptide" evidence="1">
    <location>
        <begin position="1"/>
        <end position="19"/>
    </location>
</feature>
<proteinExistence type="predicted"/>